<dbReference type="PROSITE" id="PS01095">
    <property type="entry name" value="GH18_1"/>
    <property type="match status" value="1"/>
</dbReference>
<dbReference type="CDD" id="cd02874">
    <property type="entry name" value="GH18_CFLE_spore_hydrolase"/>
    <property type="match status" value="1"/>
</dbReference>
<evidence type="ECO:0000256" key="2">
    <source>
        <dbReference type="ARBA" id="ARBA00023295"/>
    </source>
</evidence>
<dbReference type="InterPro" id="IPR017853">
    <property type="entry name" value="GH"/>
</dbReference>
<sequence length="516" mass="58644">MLRIPSSSTNHTYTVKQGDTLLTISEEFRVPVKEVRELNQLPSNLIYVGQHLELPLNRSRSMRIDYTVKAGDSLYTIAQNYGTTAQSIQVLNDLTSDALSIGQTLKIPVYTEVVVKADRANVRTGPGKGYNIIAQMRTGAKLAVEGIRGNWYKVQLYDGTTGWIADSLVTFKAYGDEKPVSRIIGYYTLEEGPSLPSSYKSFVSNRSALSQLALFLFRISQENPTTIEKFGKFSDREIEKLVQLAHDQNIKIMPVVHNLLYKRGDTEPSKKVVQTLVSSEENRRAFAKNLVKLIEKYNFDGVDIDIEDVYIEDADKLTLLYQTIGEELRKKGYFFSASVPSRASDELVNPFSDPFNYAEIGKAVDQFIVMLYNEFGWPGSPPGPAVTAGWMEKVMTYAKTRIPPEKLVSAISVFGFDFNLDKEKSTYVTYDMAMKLKKKYNAEVEFDEERKTPFFRYTDEEGNKHEVWFENEQSIEAKIRLADELGVQGVALWRLGMEDPAIWKMINEKIVVERTE</sequence>
<feature type="domain" description="LysM" evidence="6">
    <location>
        <begin position="11"/>
        <end position="54"/>
    </location>
</feature>
<dbReference type="PROSITE" id="PS51781">
    <property type="entry name" value="SH3B"/>
    <property type="match status" value="1"/>
</dbReference>
<dbReference type="InterPro" id="IPR041704">
    <property type="entry name" value="CFLE_GH18"/>
</dbReference>
<dbReference type="PANTHER" id="PTHR46066">
    <property type="entry name" value="CHITINASE DOMAIN-CONTAINING PROTEIN 1 FAMILY MEMBER"/>
    <property type="match status" value="1"/>
</dbReference>
<dbReference type="Gene3D" id="3.10.50.10">
    <property type="match status" value="1"/>
</dbReference>
<dbReference type="Pfam" id="PF01476">
    <property type="entry name" value="LysM"/>
    <property type="match status" value="2"/>
</dbReference>
<dbReference type="CDD" id="cd00118">
    <property type="entry name" value="LysM"/>
    <property type="match status" value="2"/>
</dbReference>
<organism evidence="8 9">
    <name type="scientific">Guptibacillus hwajinpoensis</name>
    <dbReference type="NCBI Taxonomy" id="208199"/>
    <lineage>
        <taxon>Bacteria</taxon>
        <taxon>Bacillati</taxon>
        <taxon>Bacillota</taxon>
        <taxon>Bacilli</taxon>
        <taxon>Bacillales</taxon>
        <taxon>Guptibacillaceae</taxon>
        <taxon>Guptibacillus</taxon>
    </lineage>
</organism>
<keyword evidence="1 3" id="KW-0378">Hydrolase</keyword>
<dbReference type="InterPro" id="IPR001223">
    <property type="entry name" value="Glyco_hydro18_cat"/>
</dbReference>
<dbReference type="Gene3D" id="2.30.30.40">
    <property type="entry name" value="SH3 Domains"/>
    <property type="match status" value="1"/>
</dbReference>
<dbReference type="SUPFAM" id="SSF54106">
    <property type="entry name" value="LysM domain"/>
    <property type="match status" value="2"/>
</dbReference>
<accession>A0A845F1U1</accession>
<dbReference type="EMBL" id="WMEY01000004">
    <property type="protein sequence ID" value="MYL64750.1"/>
    <property type="molecule type" value="Genomic_DNA"/>
</dbReference>
<evidence type="ECO:0000256" key="1">
    <source>
        <dbReference type="ARBA" id="ARBA00022801"/>
    </source>
</evidence>
<feature type="domain" description="SH3b" evidence="5">
    <location>
        <begin position="110"/>
        <end position="173"/>
    </location>
</feature>
<protein>
    <submittedName>
        <fullName evidence="8">LysM peptidoglycan-binding domain-containing protein</fullName>
    </submittedName>
</protein>
<dbReference type="InterPro" id="IPR018392">
    <property type="entry name" value="LysM"/>
</dbReference>
<evidence type="ECO:0000259" key="7">
    <source>
        <dbReference type="PROSITE" id="PS51910"/>
    </source>
</evidence>
<comment type="similarity">
    <text evidence="4">Belongs to the glycosyl hydrolase 18 family.</text>
</comment>
<dbReference type="InterPro" id="IPR003646">
    <property type="entry name" value="SH3-like_bac-type"/>
</dbReference>
<dbReference type="SMART" id="SM00287">
    <property type="entry name" value="SH3b"/>
    <property type="match status" value="1"/>
</dbReference>
<dbReference type="SMART" id="SM00636">
    <property type="entry name" value="Glyco_18"/>
    <property type="match status" value="1"/>
</dbReference>
<dbReference type="Pfam" id="PF00704">
    <property type="entry name" value="Glyco_hydro_18"/>
    <property type="match status" value="1"/>
</dbReference>
<dbReference type="Gene3D" id="3.20.20.80">
    <property type="entry name" value="Glycosidases"/>
    <property type="match status" value="1"/>
</dbReference>
<proteinExistence type="inferred from homology"/>
<dbReference type="AlphaFoldDB" id="A0A845F1U1"/>
<dbReference type="InterPro" id="IPR001579">
    <property type="entry name" value="Glyco_hydro_18_chit_AS"/>
</dbReference>
<feature type="domain" description="GH18" evidence="7">
    <location>
        <begin position="181"/>
        <end position="513"/>
    </location>
</feature>
<comment type="caution">
    <text evidence="8">The sequence shown here is derived from an EMBL/GenBank/DDBJ whole genome shotgun (WGS) entry which is preliminary data.</text>
</comment>
<evidence type="ECO:0000259" key="6">
    <source>
        <dbReference type="PROSITE" id="PS51782"/>
    </source>
</evidence>
<dbReference type="PROSITE" id="PS51782">
    <property type="entry name" value="LYSM"/>
    <property type="match status" value="2"/>
</dbReference>
<feature type="domain" description="LysM" evidence="6">
    <location>
        <begin position="64"/>
        <end position="107"/>
    </location>
</feature>
<gene>
    <name evidence="8" type="ORF">GLW07_15430</name>
</gene>
<dbReference type="InterPro" id="IPR029070">
    <property type="entry name" value="Chitinase_insertion_sf"/>
</dbReference>
<reference evidence="8 9" key="1">
    <citation type="submission" date="2019-11" db="EMBL/GenBank/DDBJ databases">
        <title>Genome sequences of 17 halophilic strains isolated from different environments.</title>
        <authorList>
            <person name="Furrow R.E."/>
        </authorList>
    </citation>
    <scope>NUCLEOTIDE SEQUENCE [LARGE SCALE GENOMIC DNA]</scope>
    <source>
        <strain evidence="8 9">22506_14_FS</strain>
    </source>
</reference>
<dbReference type="PANTHER" id="PTHR46066:SF2">
    <property type="entry name" value="CHITINASE DOMAIN-CONTAINING PROTEIN 1"/>
    <property type="match status" value="1"/>
</dbReference>
<dbReference type="Proteomes" id="UP000447833">
    <property type="component" value="Unassembled WGS sequence"/>
</dbReference>
<dbReference type="PROSITE" id="PS51910">
    <property type="entry name" value="GH18_2"/>
    <property type="match status" value="1"/>
</dbReference>
<evidence type="ECO:0000256" key="4">
    <source>
        <dbReference type="RuleBase" id="RU004453"/>
    </source>
</evidence>
<name>A0A845F1U1_9BACL</name>
<dbReference type="InterPro" id="IPR036779">
    <property type="entry name" value="LysM_dom_sf"/>
</dbReference>
<dbReference type="GO" id="GO:0004553">
    <property type="term" value="F:hydrolase activity, hydrolyzing O-glycosyl compounds"/>
    <property type="evidence" value="ECO:0007669"/>
    <property type="project" value="InterPro"/>
</dbReference>
<dbReference type="GO" id="GO:0008061">
    <property type="term" value="F:chitin binding"/>
    <property type="evidence" value="ECO:0007669"/>
    <property type="project" value="InterPro"/>
</dbReference>
<evidence type="ECO:0000313" key="8">
    <source>
        <dbReference type="EMBL" id="MYL64750.1"/>
    </source>
</evidence>
<dbReference type="SUPFAM" id="SSF51445">
    <property type="entry name" value="(Trans)glycosidases"/>
    <property type="match status" value="1"/>
</dbReference>
<dbReference type="Pfam" id="PF08239">
    <property type="entry name" value="SH3_3"/>
    <property type="match status" value="1"/>
</dbReference>
<dbReference type="InterPro" id="IPR011583">
    <property type="entry name" value="Chitinase_II/V-like_cat"/>
</dbReference>
<evidence type="ECO:0000313" key="9">
    <source>
        <dbReference type="Proteomes" id="UP000447833"/>
    </source>
</evidence>
<dbReference type="Gene3D" id="3.10.350.10">
    <property type="entry name" value="LysM domain"/>
    <property type="match status" value="2"/>
</dbReference>
<evidence type="ECO:0000256" key="3">
    <source>
        <dbReference type="RuleBase" id="RU000489"/>
    </source>
</evidence>
<evidence type="ECO:0000259" key="5">
    <source>
        <dbReference type="PROSITE" id="PS51781"/>
    </source>
</evidence>
<dbReference type="GO" id="GO:0005975">
    <property type="term" value="P:carbohydrate metabolic process"/>
    <property type="evidence" value="ECO:0007669"/>
    <property type="project" value="InterPro"/>
</dbReference>
<dbReference type="SMART" id="SM00257">
    <property type="entry name" value="LysM"/>
    <property type="match status" value="2"/>
</dbReference>
<keyword evidence="2 3" id="KW-0326">Glycosidase</keyword>